<feature type="compositionally biased region" description="Polar residues" evidence="8">
    <location>
        <begin position="1083"/>
        <end position="1096"/>
    </location>
</feature>
<dbReference type="GO" id="GO:0019901">
    <property type="term" value="F:protein kinase binding"/>
    <property type="evidence" value="ECO:0007669"/>
    <property type="project" value="TreeGrafter"/>
</dbReference>
<evidence type="ECO:0000313" key="12">
    <source>
        <dbReference type="Proteomes" id="UP000076761"/>
    </source>
</evidence>
<comment type="similarity">
    <text evidence="1 6">Belongs to the ATG11 family.</text>
</comment>
<proteinExistence type="inferred from homology"/>
<dbReference type="GO" id="GO:1903599">
    <property type="term" value="P:positive regulation of autophagy of mitochondrion"/>
    <property type="evidence" value="ECO:0007669"/>
    <property type="project" value="UniProtKB-UniRule"/>
</dbReference>
<feature type="domain" description="Autophagy-related protein 11 C-terminal" evidence="10">
    <location>
        <begin position="911"/>
        <end position="1024"/>
    </location>
</feature>
<feature type="compositionally biased region" description="Pro residues" evidence="8">
    <location>
        <begin position="1122"/>
        <end position="1135"/>
    </location>
</feature>
<keyword evidence="6" id="KW-0926">Vacuole</keyword>
<name>A0A165RDW5_9AGAM</name>
<protein>
    <recommendedName>
        <fullName evidence="6">Autophagy-related protein 11</fullName>
    </recommendedName>
</protein>
<dbReference type="GO" id="GO:0034517">
    <property type="term" value="P:ribophagy"/>
    <property type="evidence" value="ECO:0007669"/>
    <property type="project" value="TreeGrafter"/>
</dbReference>
<dbReference type="InterPro" id="IPR040040">
    <property type="entry name" value="ATG11"/>
</dbReference>
<keyword evidence="6" id="KW-0472">Membrane</keyword>
<accession>A0A165RDW5</accession>
<feature type="domain" description="Autophagy protein ATG17-like" evidence="9">
    <location>
        <begin position="120"/>
        <end position="425"/>
    </location>
</feature>
<dbReference type="GO" id="GO:1990316">
    <property type="term" value="C:Atg1/ULK1 kinase complex"/>
    <property type="evidence" value="ECO:0007669"/>
    <property type="project" value="TreeGrafter"/>
</dbReference>
<keyword evidence="12" id="KW-1185">Reference proteome</keyword>
<dbReference type="OrthoDB" id="447953at2759"/>
<evidence type="ECO:0000256" key="3">
    <source>
        <dbReference type="ARBA" id="ARBA00022927"/>
    </source>
</evidence>
<comment type="subunit">
    <text evidence="6">Homodimer.</text>
</comment>
<keyword evidence="2 6" id="KW-0813">Transport</keyword>
<reference evidence="11 12" key="1">
    <citation type="journal article" date="2016" name="Mol. Biol. Evol.">
        <title>Comparative Genomics of Early-Diverging Mushroom-Forming Fungi Provides Insights into the Origins of Lignocellulose Decay Capabilities.</title>
        <authorList>
            <person name="Nagy L.G."/>
            <person name="Riley R."/>
            <person name="Tritt A."/>
            <person name="Adam C."/>
            <person name="Daum C."/>
            <person name="Floudas D."/>
            <person name="Sun H."/>
            <person name="Yadav J.S."/>
            <person name="Pangilinan J."/>
            <person name="Larsson K.H."/>
            <person name="Matsuura K."/>
            <person name="Barry K."/>
            <person name="Labutti K."/>
            <person name="Kuo R."/>
            <person name="Ohm R.A."/>
            <person name="Bhattacharya S.S."/>
            <person name="Shirouzu T."/>
            <person name="Yoshinaga Y."/>
            <person name="Martin F.M."/>
            <person name="Grigoriev I.V."/>
            <person name="Hibbett D.S."/>
        </authorList>
    </citation>
    <scope>NUCLEOTIDE SEQUENCE [LARGE SCALE GENOMIC DNA]</scope>
    <source>
        <strain evidence="11 12">HHB14362 ss-1</strain>
    </source>
</reference>
<dbReference type="Pfam" id="PF04108">
    <property type="entry name" value="ATG17_like"/>
    <property type="match status" value="1"/>
</dbReference>
<comment type="function">
    <text evidence="6">Involved in cytoplasm to vacuole transport (Cvt), pexophagy, mitophagy and nucleophagy. Recruits mitochondria for their selective degradation via autophagy (mitophagy) during starvation. Works as scaffold proteins that recruit ATG proteins to the pre-autophagosome (PAS), the site of vesicle/autophagosome formation. Required for the Cvt vesicles completion.</text>
</comment>
<keyword evidence="5 7" id="KW-0175">Coiled coil</keyword>
<dbReference type="PANTHER" id="PTHR13222">
    <property type="entry name" value="RB1-INDUCIBLE COILED-COIL"/>
    <property type="match status" value="1"/>
</dbReference>
<dbReference type="Proteomes" id="UP000076761">
    <property type="component" value="Unassembled WGS sequence"/>
</dbReference>
<dbReference type="InterPro" id="IPR045326">
    <property type="entry name" value="ATG17-like_dom"/>
</dbReference>
<dbReference type="PANTHER" id="PTHR13222:SF1">
    <property type="entry name" value="RB1-INDUCIBLE COILED-COIL PROTEIN 1"/>
    <property type="match status" value="1"/>
</dbReference>
<evidence type="ECO:0000256" key="8">
    <source>
        <dbReference type="SAM" id="MobiDB-lite"/>
    </source>
</evidence>
<feature type="compositionally biased region" description="Polar residues" evidence="8">
    <location>
        <begin position="1241"/>
        <end position="1258"/>
    </location>
</feature>
<organism evidence="11 12">
    <name type="scientific">Neolentinus lepideus HHB14362 ss-1</name>
    <dbReference type="NCBI Taxonomy" id="1314782"/>
    <lineage>
        <taxon>Eukaryota</taxon>
        <taxon>Fungi</taxon>
        <taxon>Dikarya</taxon>
        <taxon>Basidiomycota</taxon>
        <taxon>Agaricomycotina</taxon>
        <taxon>Agaricomycetes</taxon>
        <taxon>Gloeophyllales</taxon>
        <taxon>Gloeophyllaceae</taxon>
        <taxon>Neolentinus</taxon>
    </lineage>
</organism>
<dbReference type="GO" id="GO:0000422">
    <property type="term" value="P:autophagy of mitochondrion"/>
    <property type="evidence" value="ECO:0007669"/>
    <property type="project" value="TreeGrafter"/>
</dbReference>
<feature type="coiled-coil region" evidence="7">
    <location>
        <begin position="746"/>
        <end position="808"/>
    </location>
</feature>
<sequence>MLQICRAEDGEVVQVNATLRDIERIGSLELFLHQETGVEEEAILAYLSDGRRLRSDNIRELAGAQDQTIFVFNKYYLDLDLDEVLQELKIDPPMQPPLDETISATPPFRPSQLAASSLCIAQTHRDHVTHLLSTLRHQHEALRIASNSLDLNVLALAEAFDSIAVGARKELDKQASLLSGLDADLEMIGRVKIHVEFLSPAVRKAIESGDSGRTLGTYVSNIKMRQVADTCRRTHGELHTRFEQAQGAMNRLQEGADEVRSFVTDRSLLDTADSATRIAQDTFDKIADAAAALESPVSNSERLVQELRQSDARLREQVVILTNAKNSHTATCIRVLRRISTLNHDVVQLPTTLTSLQASFRVKTSFSHIQRLHNMIYAYGATIVEIVRRKEFARFFFQRAQMILEVMAKFSANERKQRQMYKADIQGQLPFDIRGLDDPVPQIDFSPSGSTDSPFTFERSDIEDFLKVLDEIDQISHASADHVALATIRETRSTLEKLIGKIDGLESGFDRIAERSLLSSSRLSLSRRRISEVDEQMYAELAEQLHSVQQDKNNQEQRFEEERSAYQAEIDRLKAALQEADVTADQADRMEQDLHHARAQVESEVTARRVLEERHSELLADIEQQRQTHSNALAEATEQTRAAEILRQELANIREQYEDVKALEARHAEKVSKLMEDQSTTLRNLEEARARGEDLQAQIQAARQESEHVRLALTQAEKEKDRLLKMQASEHDRIMRDCIAEADGDRAVLEHQFSELRVALEDTERQLKETWSRNEMTNADAMGLREELQRVEHQLREARHAESLLREDLKAGIASQSDYEHRLEESNRLVAQILDVAIAFRNSHVRAISTVQTVLSHPRLSGNQVDLSLSQSVRPNINGHADEPSPIDPSDPATALEQLREFDHDHFLEIISKTSSTIRKWQKQCKEYRERAKGKISFRNFAKGDLALFLPTRNSVSKPWAAFNVSFPHYFLNATGHLAEQLKSREWIVARITSIMERVVDHRDPNSNPYGLGDGVKYYTLEVEDWTQPSPPSKKKFQAKKAGSVSGEIYSRGEPSAPLPVAEVEESFEATRPPNSHLFPTRARTQSSPTNGPSSLSRLLAQAPVEGGLETIPASRDNTPSPATPSPPPVGPSPSPSQARARTPTGQSPLRSASRASRVSISSRFSGGRIPPLGSASSGSSLAGKAAPTTALSGQPLVSSPRMIDDDALPSSSRESVAPSPEGSPSDGMSNILAYRRRTSSYHVPQTSPLSTTTTADYSGTPARKASGGTATSTLANLASSWGVSFGRRKKAEVSSALARVASSGDDGDSSSRRHSVAGESSASASDLLKRL</sequence>
<dbReference type="GO" id="GO:0034045">
    <property type="term" value="C:phagophore assembly site membrane"/>
    <property type="evidence" value="ECO:0007669"/>
    <property type="project" value="UniProtKB-SubCell"/>
</dbReference>
<evidence type="ECO:0000259" key="10">
    <source>
        <dbReference type="Pfam" id="PF10377"/>
    </source>
</evidence>
<feature type="compositionally biased region" description="Low complexity" evidence="8">
    <location>
        <begin position="1151"/>
        <end position="1188"/>
    </location>
</feature>
<feature type="region of interest" description="Disordered" evidence="8">
    <location>
        <begin position="1063"/>
        <end position="1096"/>
    </location>
</feature>
<dbReference type="GO" id="GO:0000045">
    <property type="term" value="P:autophagosome assembly"/>
    <property type="evidence" value="ECO:0007669"/>
    <property type="project" value="UniProtKB-UniRule"/>
</dbReference>
<dbReference type="InterPro" id="IPR019460">
    <property type="entry name" value="Atg11_C"/>
</dbReference>
<dbReference type="GO" id="GO:0005774">
    <property type="term" value="C:vacuolar membrane"/>
    <property type="evidence" value="ECO:0007669"/>
    <property type="project" value="UniProtKB-SubCell"/>
</dbReference>
<dbReference type="GO" id="GO:0060090">
    <property type="term" value="F:molecular adaptor activity"/>
    <property type="evidence" value="ECO:0007669"/>
    <property type="project" value="TreeGrafter"/>
</dbReference>
<dbReference type="InParanoid" id="A0A165RDW5"/>
<dbReference type="Pfam" id="PF10377">
    <property type="entry name" value="ATG11"/>
    <property type="match status" value="1"/>
</dbReference>
<dbReference type="GO" id="GO:0061709">
    <property type="term" value="P:reticulophagy"/>
    <property type="evidence" value="ECO:0007669"/>
    <property type="project" value="TreeGrafter"/>
</dbReference>
<dbReference type="GO" id="GO:0015031">
    <property type="term" value="P:protein transport"/>
    <property type="evidence" value="ECO:0007669"/>
    <property type="project" value="UniProtKB-KW"/>
</dbReference>
<evidence type="ECO:0000259" key="9">
    <source>
        <dbReference type="Pfam" id="PF04108"/>
    </source>
</evidence>
<evidence type="ECO:0000256" key="4">
    <source>
        <dbReference type="ARBA" id="ARBA00023006"/>
    </source>
</evidence>
<dbReference type="GO" id="GO:0034727">
    <property type="term" value="P:piecemeal microautophagy of the nucleus"/>
    <property type="evidence" value="ECO:0007669"/>
    <property type="project" value="TreeGrafter"/>
</dbReference>
<feature type="region of interest" description="Disordered" evidence="8">
    <location>
        <begin position="1110"/>
        <end position="1271"/>
    </location>
</feature>
<dbReference type="STRING" id="1314782.A0A165RDW5"/>
<evidence type="ECO:0000256" key="5">
    <source>
        <dbReference type="ARBA" id="ARBA00023054"/>
    </source>
</evidence>
<gene>
    <name evidence="11" type="ORF">NEOLEDRAFT_1136168</name>
</gene>
<keyword evidence="3 6" id="KW-0653">Protein transport</keyword>
<evidence type="ECO:0000256" key="7">
    <source>
        <dbReference type="SAM" id="Coils"/>
    </source>
</evidence>
<feature type="coiled-coil region" evidence="7">
    <location>
        <begin position="538"/>
        <end position="719"/>
    </location>
</feature>
<evidence type="ECO:0000256" key="1">
    <source>
        <dbReference type="ARBA" id="ARBA00009729"/>
    </source>
</evidence>
<evidence type="ECO:0000256" key="2">
    <source>
        <dbReference type="ARBA" id="ARBA00022448"/>
    </source>
</evidence>
<feature type="compositionally biased region" description="Polar residues" evidence="8">
    <location>
        <begin position="1138"/>
        <end position="1150"/>
    </location>
</feature>
<comment type="subcellular location">
    <subcellularLocation>
        <location evidence="6">Preautophagosomal structure membrane</location>
        <topology evidence="6">Peripheral membrane protein</topology>
    </subcellularLocation>
    <subcellularLocation>
        <location evidence="6">Vacuole membrane</location>
        <topology evidence="6">Peripheral membrane protein</topology>
    </subcellularLocation>
    <text evidence="6">During pexophagy, accumulates in the vacuolar membrane region, where the peroxisomes contact the vacuole.</text>
</comment>
<evidence type="ECO:0000313" key="11">
    <source>
        <dbReference type="EMBL" id="KZT23676.1"/>
    </source>
</evidence>
<dbReference type="EMBL" id="KV425583">
    <property type="protein sequence ID" value="KZT23676.1"/>
    <property type="molecule type" value="Genomic_DNA"/>
</dbReference>
<feature type="region of interest" description="Disordered" evidence="8">
    <location>
        <begin position="1298"/>
        <end position="1332"/>
    </location>
</feature>
<keyword evidence="4 6" id="KW-0072">Autophagy</keyword>
<evidence type="ECO:0000256" key="6">
    <source>
        <dbReference type="RuleBase" id="RU367075"/>
    </source>
</evidence>